<keyword evidence="4" id="KW-1185">Reference proteome</keyword>
<sequence length="266" mass="31543">MPRTSKETFSRKKYFVWTADSTECLLEMWMENLSDFYGRRKNSHIMREMAESMKDYGLSMLEIKAKMDNMKKKYRKEFQILSLSGSKRSNWEYFSQMRHIMEYNDDEFESDEESMPKSSHNKSSPVKKESPKGNQSENEYSDSSFEFEFPEPDVNRKNSKRPHDEVYDDSDEEEPSINLHLESSLSDENTTESIHSENESERSIEFVFPELNAKRYKHKRAKAMGEEMLALQRETLNVMRTMAKDLSSFHDKFLKALKPTHHKRSS</sequence>
<evidence type="ECO:0000313" key="4">
    <source>
        <dbReference type="Proteomes" id="UP001652680"/>
    </source>
</evidence>
<dbReference type="OrthoDB" id="691673at2759"/>
<dbReference type="GO" id="GO:0016604">
    <property type="term" value="C:nuclear body"/>
    <property type="evidence" value="ECO:0007669"/>
    <property type="project" value="TreeGrafter"/>
</dbReference>
<dbReference type="PANTHER" id="PTHR22666:SF3">
    <property type="entry name" value="MYB_SANT-LIKE DNA-BINDING DOMAIN-CONTAINING PROTEIN 1"/>
    <property type="match status" value="1"/>
</dbReference>
<feature type="compositionally biased region" description="Polar residues" evidence="1">
    <location>
        <begin position="132"/>
        <end position="144"/>
    </location>
</feature>
<dbReference type="EnsemblMetazoa" id="XM_017115659.1">
    <property type="protein sequence ID" value="XP_016971148.1"/>
    <property type="gene ID" value="LOC108038813"/>
</dbReference>
<organism evidence="5">
    <name type="scientific">Drosophila rhopaloa</name>
    <name type="common">Fruit fly</name>
    <dbReference type="NCBI Taxonomy" id="1041015"/>
    <lineage>
        <taxon>Eukaryota</taxon>
        <taxon>Metazoa</taxon>
        <taxon>Ecdysozoa</taxon>
        <taxon>Arthropoda</taxon>
        <taxon>Hexapoda</taxon>
        <taxon>Insecta</taxon>
        <taxon>Pterygota</taxon>
        <taxon>Neoptera</taxon>
        <taxon>Endopterygota</taxon>
        <taxon>Diptera</taxon>
        <taxon>Brachycera</taxon>
        <taxon>Muscomorpha</taxon>
        <taxon>Ephydroidea</taxon>
        <taxon>Drosophilidae</taxon>
        <taxon>Drosophila</taxon>
        <taxon>Sophophora</taxon>
    </lineage>
</organism>
<feature type="region of interest" description="Disordered" evidence="1">
    <location>
        <begin position="106"/>
        <end position="202"/>
    </location>
</feature>
<dbReference type="AlphaFoldDB" id="A0A6P4E7D7"/>
<feature type="compositionally biased region" description="Acidic residues" evidence="1">
    <location>
        <begin position="166"/>
        <end position="175"/>
    </location>
</feature>
<dbReference type="InterPro" id="IPR044822">
    <property type="entry name" value="Myb_DNA-bind_4"/>
</dbReference>
<dbReference type="InterPro" id="IPR026095">
    <property type="entry name" value="Myb/SANT-like_DNA-bd_dom_prot"/>
</dbReference>
<dbReference type="Gene3D" id="1.10.10.60">
    <property type="entry name" value="Homeodomain-like"/>
    <property type="match status" value="1"/>
</dbReference>
<reference evidence="4" key="1">
    <citation type="journal article" date="2021" name="Elife">
        <title>Highly contiguous assemblies of 101 drosophilid genomes.</title>
        <authorList>
            <person name="Kim B.Y."/>
            <person name="Wang J.R."/>
            <person name="Miller D.E."/>
            <person name="Barmina O."/>
            <person name="Delaney E."/>
            <person name="Thompson A."/>
            <person name="Comeault A.A."/>
            <person name="Peede D."/>
            <person name="D'Agostino E.R."/>
            <person name="Pelaez J."/>
            <person name="Aguilar J.M."/>
            <person name="Haji D."/>
            <person name="Matsunaga T."/>
            <person name="Armstrong E.E."/>
            <person name="Zych M."/>
            <person name="Ogawa Y."/>
            <person name="Stamenkovic-Radak M."/>
            <person name="Jelic M."/>
            <person name="Veselinovic M.S."/>
            <person name="Tanaskovic M."/>
            <person name="Eric P."/>
            <person name="Gao J.J."/>
            <person name="Katoh T.K."/>
            <person name="Toda M.J."/>
            <person name="Watabe H."/>
            <person name="Watada M."/>
            <person name="Davis J.S."/>
            <person name="Moyle L.C."/>
            <person name="Manoli G."/>
            <person name="Bertolini E."/>
            <person name="Kostal V."/>
            <person name="Hawley R.S."/>
            <person name="Takahashi A."/>
            <person name="Jones C.D."/>
            <person name="Price D.K."/>
            <person name="Whiteman N."/>
            <person name="Kopp A."/>
            <person name="Matute D.R."/>
            <person name="Petrov D.A."/>
        </authorList>
    </citation>
    <scope>NUCLEOTIDE SEQUENCE [LARGE SCALE GENOMIC DNA]</scope>
</reference>
<feature type="domain" description="Myb/SANT-like DNA-binding" evidence="2">
    <location>
        <begin position="17"/>
        <end position="99"/>
    </location>
</feature>
<dbReference type="GeneID" id="108038813"/>
<reference evidence="3" key="3">
    <citation type="submission" date="2025-05" db="UniProtKB">
        <authorList>
            <consortium name="EnsemblMetazoa"/>
        </authorList>
    </citation>
    <scope>IDENTIFICATION</scope>
</reference>
<evidence type="ECO:0000256" key="1">
    <source>
        <dbReference type="SAM" id="MobiDB-lite"/>
    </source>
</evidence>
<evidence type="ECO:0000313" key="5">
    <source>
        <dbReference type="RefSeq" id="XP_016971148.1"/>
    </source>
</evidence>
<evidence type="ECO:0000313" key="3">
    <source>
        <dbReference type="EnsemblMetazoa" id="XP_016971148.1"/>
    </source>
</evidence>
<dbReference type="GO" id="GO:0045893">
    <property type="term" value="P:positive regulation of DNA-templated transcription"/>
    <property type="evidence" value="ECO:0007669"/>
    <property type="project" value="TreeGrafter"/>
</dbReference>
<dbReference type="PANTHER" id="PTHR22666">
    <property type="entry name" value="MYB_SANT-LIKE DNA-BINDING DOMAIN-CONTAINING PROTEIN 1"/>
    <property type="match status" value="1"/>
</dbReference>
<reference evidence="5" key="2">
    <citation type="submission" date="2025-04" db="UniProtKB">
        <authorList>
            <consortium name="RefSeq"/>
        </authorList>
    </citation>
    <scope>IDENTIFICATION</scope>
</reference>
<proteinExistence type="predicted"/>
<dbReference type="Proteomes" id="UP001652680">
    <property type="component" value="Unassembled WGS sequence"/>
</dbReference>
<name>A0A6P4E7D7_DRORH</name>
<feature type="compositionally biased region" description="Polar residues" evidence="1">
    <location>
        <begin position="181"/>
        <end position="193"/>
    </location>
</feature>
<dbReference type="Pfam" id="PF13837">
    <property type="entry name" value="Myb_DNA-bind_4"/>
    <property type="match status" value="1"/>
</dbReference>
<accession>A0A6P4E7D7</accession>
<evidence type="ECO:0000259" key="2">
    <source>
        <dbReference type="Pfam" id="PF13837"/>
    </source>
</evidence>
<feature type="compositionally biased region" description="Basic and acidic residues" evidence="1">
    <location>
        <begin position="153"/>
        <end position="165"/>
    </location>
</feature>
<gene>
    <name evidence="5" type="primary">LOC108038813</name>
    <name evidence="3" type="synonym">108038813</name>
</gene>
<protein>
    <submittedName>
        <fullName evidence="5">DNA topoisomerase 1-like</fullName>
    </submittedName>
</protein>
<dbReference type="RefSeq" id="XP_016971148.1">
    <property type="nucleotide sequence ID" value="XM_017115659.1"/>
</dbReference>